<dbReference type="PANTHER" id="PTHR30146:SF109">
    <property type="entry name" value="HTH-TYPE TRANSCRIPTIONAL REGULATOR GALS"/>
    <property type="match status" value="1"/>
</dbReference>
<dbReference type="CDD" id="cd06267">
    <property type="entry name" value="PBP1_LacI_sugar_binding-like"/>
    <property type="match status" value="1"/>
</dbReference>
<sequence length="345" mass="37066">MRHRLKDVAERAGVSVKTVSNVVNGYVHVRPDTRARVEQAIAELNYRPNLSARHLRKGRTGVIALAVPELDIPYFAELARHVVTAAADYGWTVLIDQTGGRREQERVVASGITDHLIDGLIFSPLALTAEDLTGLDGAPMVLLGERVDHGPADRVVIDNVAAAREITSHLIQLGHRRIAAIGSQRTDEGASARLRLTGYADAHRAAGLDFDETLVAPAAAWHRADGAAAMRGLLTSGVRPDAVFCFNDTLALGALRALHEAGLRVPDDVAVVGFDDIEDGRFSIPTLTTVAPDKERIARLAVELLANRLDGDRAAPARELSAPYRVELRESTQKVSALAAGVPPQ</sequence>
<dbReference type="Pfam" id="PF00356">
    <property type="entry name" value="LacI"/>
    <property type="match status" value="1"/>
</dbReference>
<evidence type="ECO:0000256" key="3">
    <source>
        <dbReference type="ARBA" id="ARBA00023163"/>
    </source>
</evidence>
<dbReference type="InterPro" id="IPR046335">
    <property type="entry name" value="LacI/GalR-like_sensor"/>
</dbReference>
<dbReference type="PROSITE" id="PS50932">
    <property type="entry name" value="HTH_LACI_2"/>
    <property type="match status" value="1"/>
</dbReference>
<keyword evidence="1" id="KW-0805">Transcription regulation</keyword>
<dbReference type="EMBL" id="CP130472">
    <property type="protein sequence ID" value="WLS47503.1"/>
    <property type="molecule type" value="Genomic_DNA"/>
</dbReference>
<dbReference type="InterPro" id="IPR000843">
    <property type="entry name" value="HTH_LacI"/>
</dbReference>
<evidence type="ECO:0000256" key="1">
    <source>
        <dbReference type="ARBA" id="ARBA00023015"/>
    </source>
</evidence>
<organism evidence="5 6">
    <name type="scientific">Micromonospora profundi</name>
    <dbReference type="NCBI Taxonomy" id="1420889"/>
    <lineage>
        <taxon>Bacteria</taxon>
        <taxon>Bacillati</taxon>
        <taxon>Actinomycetota</taxon>
        <taxon>Actinomycetes</taxon>
        <taxon>Micromonosporales</taxon>
        <taxon>Micromonosporaceae</taxon>
        <taxon>Micromonospora</taxon>
    </lineage>
</organism>
<evidence type="ECO:0000259" key="4">
    <source>
        <dbReference type="PROSITE" id="PS50932"/>
    </source>
</evidence>
<feature type="domain" description="HTH lacI-type" evidence="4">
    <location>
        <begin position="4"/>
        <end position="57"/>
    </location>
</feature>
<evidence type="ECO:0000313" key="5">
    <source>
        <dbReference type="EMBL" id="WLS47503.1"/>
    </source>
</evidence>
<dbReference type="GO" id="GO:0000976">
    <property type="term" value="F:transcription cis-regulatory region binding"/>
    <property type="evidence" value="ECO:0007669"/>
    <property type="project" value="TreeGrafter"/>
</dbReference>
<dbReference type="PROSITE" id="PS00356">
    <property type="entry name" value="HTH_LACI_1"/>
    <property type="match status" value="1"/>
</dbReference>
<dbReference type="InterPro" id="IPR028082">
    <property type="entry name" value="Peripla_BP_I"/>
</dbReference>
<keyword evidence="3" id="KW-0804">Transcription</keyword>
<dbReference type="KEGG" id="mprn:Q3V37_09875"/>
<name>A0AAJ6L6E8_9ACTN</name>
<dbReference type="Pfam" id="PF13377">
    <property type="entry name" value="Peripla_BP_3"/>
    <property type="match status" value="1"/>
</dbReference>
<dbReference type="InterPro" id="IPR010982">
    <property type="entry name" value="Lambda_DNA-bd_dom_sf"/>
</dbReference>
<dbReference type="GO" id="GO:0003700">
    <property type="term" value="F:DNA-binding transcription factor activity"/>
    <property type="evidence" value="ECO:0007669"/>
    <property type="project" value="TreeGrafter"/>
</dbReference>
<dbReference type="SUPFAM" id="SSF53822">
    <property type="entry name" value="Periplasmic binding protein-like I"/>
    <property type="match status" value="1"/>
</dbReference>
<keyword evidence="6" id="KW-1185">Reference proteome</keyword>
<evidence type="ECO:0000256" key="2">
    <source>
        <dbReference type="ARBA" id="ARBA00023125"/>
    </source>
</evidence>
<keyword evidence="2 5" id="KW-0238">DNA-binding</keyword>
<dbReference type="Gene3D" id="3.40.50.2300">
    <property type="match status" value="2"/>
</dbReference>
<dbReference type="Proteomes" id="UP001235874">
    <property type="component" value="Chromosome"/>
</dbReference>
<proteinExistence type="predicted"/>
<dbReference type="RefSeq" id="WP_306273377.1">
    <property type="nucleotide sequence ID" value="NZ_CP130472.1"/>
</dbReference>
<dbReference type="SUPFAM" id="SSF47413">
    <property type="entry name" value="lambda repressor-like DNA-binding domains"/>
    <property type="match status" value="1"/>
</dbReference>
<protein>
    <submittedName>
        <fullName evidence="5">LacI family DNA-binding transcriptional regulator</fullName>
    </submittedName>
</protein>
<accession>A0AAJ6L6E8</accession>
<dbReference type="CDD" id="cd01392">
    <property type="entry name" value="HTH_LacI"/>
    <property type="match status" value="1"/>
</dbReference>
<dbReference type="AlphaFoldDB" id="A0AAJ6L6E8"/>
<evidence type="ECO:0000313" key="6">
    <source>
        <dbReference type="Proteomes" id="UP001235874"/>
    </source>
</evidence>
<dbReference type="SMART" id="SM00354">
    <property type="entry name" value="HTH_LACI"/>
    <property type="match status" value="1"/>
</dbReference>
<dbReference type="PANTHER" id="PTHR30146">
    <property type="entry name" value="LACI-RELATED TRANSCRIPTIONAL REPRESSOR"/>
    <property type="match status" value="1"/>
</dbReference>
<gene>
    <name evidence="5" type="ORF">Q3V37_09875</name>
</gene>
<reference evidence="5 6" key="1">
    <citation type="submission" date="2023-07" db="EMBL/GenBank/DDBJ databases">
        <title>Micromonospora profundi TRM 95458 converts glycerol to a new osmotic compound.</title>
        <authorList>
            <person name="Lu D."/>
        </authorList>
    </citation>
    <scope>NUCLEOTIDE SEQUENCE [LARGE SCALE GENOMIC DNA]</scope>
    <source>
        <strain evidence="5 6">TRM95458</strain>
    </source>
</reference>
<dbReference type="Gene3D" id="1.10.260.40">
    <property type="entry name" value="lambda repressor-like DNA-binding domains"/>
    <property type="match status" value="1"/>
</dbReference>